<accession>A0A0D7BHM8</accession>
<dbReference type="InterPro" id="IPR000210">
    <property type="entry name" value="BTB/POZ_dom"/>
</dbReference>
<keyword evidence="3" id="KW-1185">Reference proteome</keyword>
<dbReference type="Gene3D" id="3.30.710.10">
    <property type="entry name" value="Potassium Channel Kv1.1, Chain A"/>
    <property type="match status" value="1"/>
</dbReference>
<evidence type="ECO:0000313" key="2">
    <source>
        <dbReference type="EMBL" id="KIY69670.1"/>
    </source>
</evidence>
<gene>
    <name evidence="2" type="ORF">CYLTODRAFT_372307</name>
</gene>
<feature type="domain" description="BTB" evidence="1">
    <location>
        <begin position="17"/>
        <end position="72"/>
    </location>
</feature>
<dbReference type="STRING" id="1314674.A0A0D7BHM8"/>
<dbReference type="AlphaFoldDB" id="A0A0D7BHM8"/>
<name>A0A0D7BHM8_9AGAR</name>
<evidence type="ECO:0000313" key="3">
    <source>
        <dbReference type="Proteomes" id="UP000054007"/>
    </source>
</evidence>
<reference evidence="2 3" key="1">
    <citation type="journal article" date="2015" name="Fungal Genet. Biol.">
        <title>Evolution of novel wood decay mechanisms in Agaricales revealed by the genome sequences of Fistulina hepatica and Cylindrobasidium torrendii.</title>
        <authorList>
            <person name="Floudas D."/>
            <person name="Held B.W."/>
            <person name="Riley R."/>
            <person name="Nagy L.G."/>
            <person name="Koehler G."/>
            <person name="Ransdell A.S."/>
            <person name="Younus H."/>
            <person name="Chow J."/>
            <person name="Chiniquy J."/>
            <person name="Lipzen A."/>
            <person name="Tritt A."/>
            <person name="Sun H."/>
            <person name="Haridas S."/>
            <person name="LaButti K."/>
            <person name="Ohm R.A."/>
            <person name="Kues U."/>
            <person name="Blanchette R.A."/>
            <person name="Grigoriev I.V."/>
            <person name="Minto R.E."/>
            <person name="Hibbett D.S."/>
        </authorList>
    </citation>
    <scope>NUCLEOTIDE SEQUENCE [LARGE SCALE GENOMIC DNA]</scope>
    <source>
        <strain evidence="2 3">FP15055 ss-10</strain>
    </source>
</reference>
<dbReference type="InterPro" id="IPR011333">
    <property type="entry name" value="SKP1/BTB/POZ_sf"/>
</dbReference>
<evidence type="ECO:0000259" key="1">
    <source>
        <dbReference type="Pfam" id="PF00651"/>
    </source>
</evidence>
<dbReference type="Pfam" id="PF00651">
    <property type="entry name" value="BTB"/>
    <property type="match status" value="1"/>
</dbReference>
<dbReference type="EMBL" id="KN880480">
    <property type="protein sequence ID" value="KIY69670.1"/>
    <property type="molecule type" value="Genomic_DNA"/>
</dbReference>
<proteinExistence type="predicted"/>
<dbReference type="OrthoDB" id="3335429at2759"/>
<dbReference type="Proteomes" id="UP000054007">
    <property type="component" value="Unassembled WGS sequence"/>
</dbReference>
<organism evidence="2 3">
    <name type="scientific">Cylindrobasidium torrendii FP15055 ss-10</name>
    <dbReference type="NCBI Taxonomy" id="1314674"/>
    <lineage>
        <taxon>Eukaryota</taxon>
        <taxon>Fungi</taxon>
        <taxon>Dikarya</taxon>
        <taxon>Basidiomycota</taxon>
        <taxon>Agaricomycotina</taxon>
        <taxon>Agaricomycetes</taxon>
        <taxon>Agaricomycetidae</taxon>
        <taxon>Agaricales</taxon>
        <taxon>Marasmiineae</taxon>
        <taxon>Physalacriaceae</taxon>
        <taxon>Cylindrobasidium</taxon>
    </lineage>
</organism>
<sequence>MITFGEHPNFIIKSLADGTQFHVDRAAMSRHSSVFHEMFSCCDNASSEQDQRLELAESSTVLQALLRLLHTPPPFPGSSATSNATTEGSKDPKYFLVPSDVDSTTVIPLPILPLLYELIDKYELSESIERAIDEHLLTHIPQDPLHVFGYAASLDKTKIMSTASEYLNPLASYPQKDILALIPSVKIYHDVNVLQDMRSKAFRNILVKEALFPHDYGICPHHAKDAQLHWEARKFLVMSRIQCNTDISSEMRPVEENFKTCATCQKACTAAIDMLKYKCARVPKCLDQLKDGRV</sequence>
<protein>
    <recommendedName>
        <fullName evidence="1">BTB domain-containing protein</fullName>
    </recommendedName>
</protein>